<feature type="transmembrane region" description="Helical" evidence="6">
    <location>
        <begin position="86"/>
        <end position="109"/>
    </location>
</feature>
<reference evidence="9" key="1">
    <citation type="submission" date="2016-12" db="EMBL/GenBank/DDBJ databases">
        <title>Draft Genome Sequences od Carboxydothermus pertinax and islandicus, Hydrogenogenic Carboxydotrophic Bacteria.</title>
        <authorList>
            <person name="Fukuyama Y."/>
            <person name="Ohmae K."/>
            <person name="Yoneda Y."/>
            <person name="Yoshida T."/>
            <person name="Sako Y."/>
        </authorList>
    </citation>
    <scope>NUCLEOTIDE SEQUENCE [LARGE SCALE GENOMIC DNA]</scope>
    <source>
        <strain evidence="9">Ug1</strain>
    </source>
</reference>
<protein>
    <submittedName>
        <fullName evidence="8">MFS transporter</fullName>
    </submittedName>
</protein>
<evidence type="ECO:0000256" key="6">
    <source>
        <dbReference type="SAM" id="Phobius"/>
    </source>
</evidence>
<dbReference type="GO" id="GO:0022857">
    <property type="term" value="F:transmembrane transporter activity"/>
    <property type="evidence" value="ECO:0007669"/>
    <property type="project" value="InterPro"/>
</dbReference>
<comment type="subcellular location">
    <subcellularLocation>
        <location evidence="1">Cell membrane</location>
        <topology evidence="1">Multi-pass membrane protein</topology>
    </subcellularLocation>
</comment>
<evidence type="ECO:0000256" key="1">
    <source>
        <dbReference type="ARBA" id="ARBA00004651"/>
    </source>
</evidence>
<dbReference type="GO" id="GO:0005886">
    <property type="term" value="C:plasma membrane"/>
    <property type="evidence" value="ECO:0007669"/>
    <property type="project" value="UniProtKB-SubCell"/>
</dbReference>
<keyword evidence="3 6" id="KW-0812">Transmembrane</keyword>
<dbReference type="PROSITE" id="PS50850">
    <property type="entry name" value="MFS"/>
    <property type="match status" value="1"/>
</dbReference>
<feature type="transmembrane region" description="Helical" evidence="6">
    <location>
        <begin position="295"/>
        <end position="318"/>
    </location>
</feature>
<dbReference type="InterPro" id="IPR020846">
    <property type="entry name" value="MFS_dom"/>
</dbReference>
<dbReference type="PANTHER" id="PTHR23520:SF5">
    <property type="entry name" value="TRANSPORTER, PUTATIVE (AFU_ORTHOLOGUE AFUA_3G04000)-RELATED"/>
    <property type="match status" value="1"/>
</dbReference>
<feature type="domain" description="Major facilitator superfamily (MFS) profile" evidence="7">
    <location>
        <begin position="1"/>
        <end position="350"/>
    </location>
</feature>
<keyword evidence="9" id="KW-1185">Reference proteome</keyword>
<feature type="transmembrane region" description="Helical" evidence="6">
    <location>
        <begin position="205"/>
        <end position="225"/>
    </location>
</feature>
<feature type="transmembrane region" description="Helical" evidence="6">
    <location>
        <begin position="28"/>
        <end position="46"/>
    </location>
</feature>
<name>A0A1L8CY59_9THEO</name>
<evidence type="ECO:0000259" key="7">
    <source>
        <dbReference type="PROSITE" id="PS50850"/>
    </source>
</evidence>
<feature type="transmembrane region" description="Helical" evidence="6">
    <location>
        <begin position="171"/>
        <end position="193"/>
    </location>
</feature>
<dbReference type="Pfam" id="PF07690">
    <property type="entry name" value="MFS_1"/>
    <property type="match status" value="1"/>
</dbReference>
<accession>A0A1L8CY59</accession>
<keyword evidence="2" id="KW-0813">Transport</keyword>
<evidence type="ECO:0000256" key="4">
    <source>
        <dbReference type="ARBA" id="ARBA00022989"/>
    </source>
</evidence>
<feature type="transmembrane region" description="Helical" evidence="6">
    <location>
        <begin position="52"/>
        <end position="74"/>
    </location>
</feature>
<feature type="transmembrane region" description="Helical" evidence="6">
    <location>
        <begin position="324"/>
        <end position="345"/>
    </location>
</feature>
<organism evidence="8 9">
    <name type="scientific">Carboxydothermus pertinax</name>
    <dbReference type="NCBI Taxonomy" id="870242"/>
    <lineage>
        <taxon>Bacteria</taxon>
        <taxon>Bacillati</taxon>
        <taxon>Bacillota</taxon>
        <taxon>Clostridia</taxon>
        <taxon>Thermoanaerobacterales</taxon>
        <taxon>Thermoanaerobacteraceae</taxon>
        <taxon>Carboxydothermus</taxon>
    </lineage>
</organism>
<dbReference type="PANTHER" id="PTHR23520">
    <property type="entry name" value="TRANSPORTER, PUTATIVE (AFU_ORTHOLOGUE AFUA_3G04000)-RELATED"/>
    <property type="match status" value="1"/>
</dbReference>
<keyword evidence="4 6" id="KW-1133">Transmembrane helix</keyword>
<feature type="transmembrane region" description="Helical" evidence="6">
    <location>
        <begin position="261"/>
        <end position="283"/>
    </location>
</feature>
<comment type="caution">
    <text evidence="8">The sequence shown here is derived from an EMBL/GenBank/DDBJ whole genome shotgun (WGS) entry which is preliminary data.</text>
</comment>
<proteinExistence type="predicted"/>
<gene>
    <name evidence="8" type="ORF">cpu_23720</name>
</gene>
<dbReference type="Proteomes" id="UP000187485">
    <property type="component" value="Unassembled WGS sequence"/>
</dbReference>
<evidence type="ECO:0000313" key="8">
    <source>
        <dbReference type="EMBL" id="GAV23862.1"/>
    </source>
</evidence>
<dbReference type="Gene3D" id="1.20.1250.20">
    <property type="entry name" value="MFS general substrate transporter like domains"/>
    <property type="match status" value="1"/>
</dbReference>
<evidence type="ECO:0000313" key="9">
    <source>
        <dbReference type="Proteomes" id="UP000187485"/>
    </source>
</evidence>
<feature type="transmembrane region" description="Helical" evidence="6">
    <location>
        <begin position="232"/>
        <end position="255"/>
    </location>
</feature>
<dbReference type="STRING" id="870242.cpu_23720"/>
<evidence type="ECO:0000256" key="2">
    <source>
        <dbReference type="ARBA" id="ARBA00022448"/>
    </source>
</evidence>
<evidence type="ECO:0000256" key="5">
    <source>
        <dbReference type="ARBA" id="ARBA00023136"/>
    </source>
</evidence>
<feature type="transmembrane region" description="Helical" evidence="6">
    <location>
        <begin position="121"/>
        <end position="140"/>
    </location>
</feature>
<dbReference type="EMBL" id="BDJK01000059">
    <property type="protein sequence ID" value="GAV23862.1"/>
    <property type="molecule type" value="Genomic_DNA"/>
</dbReference>
<dbReference type="InterPro" id="IPR036259">
    <property type="entry name" value="MFS_trans_sf"/>
</dbReference>
<dbReference type="SUPFAM" id="SSF103473">
    <property type="entry name" value="MFS general substrate transporter"/>
    <property type="match status" value="1"/>
</dbReference>
<sequence length="356" mass="38726">MVAASSLAQALFMIPAGYIGDRYGRRRFIFWGSFAAGGMLILQGVFETPGLIILAAFLFGLGFSVLVVNGVPYLSEVSRPGEEVKLIGLHYSSIMIASMLGNFGGGAITDLLSGILSLKNSYRASLILGALIFLVGNLFLTNLEKGRKVEIKEDLKKIIFGIFSDKKDFPIFRAIFIFSLLIGTGSGLFMPYINLYFANRFGVTNTFIGLALAGAQGLTSLAMILGTKSARYFGLVRAFVILNFLSLPFTVYLGYVPYLSWAVVVFLVRHTFMNAGTPLFQAANVLIIDPSRKGLILSLNQATFSLGWALGGPISALIFKAGGYPLIFTTVGILYFCGTAFYYLAFKKYSYLGQEV</sequence>
<evidence type="ECO:0000256" key="3">
    <source>
        <dbReference type="ARBA" id="ARBA00022692"/>
    </source>
</evidence>
<dbReference type="InterPro" id="IPR011701">
    <property type="entry name" value="MFS"/>
</dbReference>
<keyword evidence="5 6" id="KW-0472">Membrane</keyword>
<dbReference type="AlphaFoldDB" id="A0A1L8CY59"/>